<evidence type="ECO:0000313" key="2">
    <source>
        <dbReference type="EMBL" id="MED6134005.1"/>
    </source>
</evidence>
<feature type="compositionally biased region" description="Polar residues" evidence="1">
    <location>
        <begin position="107"/>
        <end position="117"/>
    </location>
</feature>
<keyword evidence="3" id="KW-1185">Reference proteome</keyword>
<gene>
    <name evidence="2" type="ORF">PIB30_033529</name>
</gene>
<dbReference type="EMBL" id="JASCZI010060567">
    <property type="protein sequence ID" value="MED6134005.1"/>
    <property type="molecule type" value="Genomic_DNA"/>
</dbReference>
<comment type="caution">
    <text evidence="2">The sequence shown here is derived from an EMBL/GenBank/DDBJ whole genome shotgun (WGS) entry which is preliminary data.</text>
</comment>
<accession>A0ABU6SC45</accession>
<organism evidence="2 3">
    <name type="scientific">Stylosanthes scabra</name>
    <dbReference type="NCBI Taxonomy" id="79078"/>
    <lineage>
        <taxon>Eukaryota</taxon>
        <taxon>Viridiplantae</taxon>
        <taxon>Streptophyta</taxon>
        <taxon>Embryophyta</taxon>
        <taxon>Tracheophyta</taxon>
        <taxon>Spermatophyta</taxon>
        <taxon>Magnoliopsida</taxon>
        <taxon>eudicotyledons</taxon>
        <taxon>Gunneridae</taxon>
        <taxon>Pentapetalae</taxon>
        <taxon>rosids</taxon>
        <taxon>fabids</taxon>
        <taxon>Fabales</taxon>
        <taxon>Fabaceae</taxon>
        <taxon>Papilionoideae</taxon>
        <taxon>50 kb inversion clade</taxon>
        <taxon>dalbergioids sensu lato</taxon>
        <taxon>Dalbergieae</taxon>
        <taxon>Pterocarpus clade</taxon>
        <taxon>Stylosanthes</taxon>
    </lineage>
</organism>
<name>A0ABU6SC45_9FABA</name>
<evidence type="ECO:0000256" key="1">
    <source>
        <dbReference type="SAM" id="MobiDB-lite"/>
    </source>
</evidence>
<dbReference type="Proteomes" id="UP001341840">
    <property type="component" value="Unassembled WGS sequence"/>
</dbReference>
<evidence type="ECO:0000313" key="3">
    <source>
        <dbReference type="Proteomes" id="UP001341840"/>
    </source>
</evidence>
<proteinExistence type="predicted"/>
<feature type="region of interest" description="Disordered" evidence="1">
    <location>
        <begin position="90"/>
        <end position="117"/>
    </location>
</feature>
<feature type="compositionally biased region" description="Basic and acidic residues" evidence="1">
    <location>
        <begin position="96"/>
        <end position="106"/>
    </location>
</feature>
<sequence length="117" mass="13145">MELIAMMSMPRIGPLPSYTLVHKGPCHLQVWGGLMPRTIIQLNLRSLGPLHNPTSTSYTDLLPSSPYYTAEDLDSWRKLGARHSSRILCQPSKLEPIPEKSDDVRSENPQPMDSQYG</sequence>
<reference evidence="2 3" key="1">
    <citation type="journal article" date="2023" name="Plants (Basel)">
        <title>Bridging the Gap: Combining Genomics and Transcriptomics Approaches to Understand Stylosanthes scabra, an Orphan Legume from the Brazilian Caatinga.</title>
        <authorList>
            <person name="Ferreira-Neto J.R.C."/>
            <person name="da Silva M.D."/>
            <person name="Binneck E."/>
            <person name="de Melo N.F."/>
            <person name="da Silva R.H."/>
            <person name="de Melo A.L.T.M."/>
            <person name="Pandolfi V."/>
            <person name="Bustamante F.O."/>
            <person name="Brasileiro-Vidal A.C."/>
            <person name="Benko-Iseppon A.M."/>
        </authorList>
    </citation>
    <scope>NUCLEOTIDE SEQUENCE [LARGE SCALE GENOMIC DNA]</scope>
    <source>
        <tissue evidence="2">Leaves</tissue>
    </source>
</reference>
<protein>
    <submittedName>
        <fullName evidence="2">Uncharacterized protein</fullName>
    </submittedName>
</protein>